<dbReference type="SUPFAM" id="SSF49313">
    <property type="entry name" value="Cadherin-like"/>
    <property type="match status" value="1"/>
</dbReference>
<name>A0ABP8D3B2_9ACTN</name>
<comment type="caution">
    <text evidence="2">The sequence shown here is derived from an EMBL/GenBank/DDBJ whole genome shotgun (WGS) entry which is preliminary data.</text>
</comment>
<feature type="domain" description="VWFD" evidence="1">
    <location>
        <begin position="630"/>
        <end position="817"/>
    </location>
</feature>
<dbReference type="InterPro" id="IPR001846">
    <property type="entry name" value="VWF_type-D"/>
</dbReference>
<dbReference type="SMART" id="SM00216">
    <property type="entry name" value="VWD"/>
    <property type="match status" value="1"/>
</dbReference>
<accession>A0ABP8D3B2</accession>
<dbReference type="PANTHER" id="PTHR13802">
    <property type="entry name" value="MUCIN 4-RELATED"/>
    <property type="match status" value="1"/>
</dbReference>
<keyword evidence="3" id="KW-1185">Reference proteome</keyword>
<dbReference type="InterPro" id="IPR013783">
    <property type="entry name" value="Ig-like_fold"/>
</dbReference>
<protein>
    <recommendedName>
        <fullName evidence="1">VWFD domain-containing protein</fullName>
    </recommendedName>
</protein>
<proteinExistence type="predicted"/>
<reference evidence="3" key="1">
    <citation type="journal article" date="2019" name="Int. J. Syst. Evol. Microbiol.">
        <title>The Global Catalogue of Microorganisms (GCM) 10K type strain sequencing project: providing services to taxonomists for standard genome sequencing and annotation.</title>
        <authorList>
            <consortium name="The Broad Institute Genomics Platform"/>
            <consortium name="The Broad Institute Genome Sequencing Center for Infectious Disease"/>
            <person name="Wu L."/>
            <person name="Ma J."/>
        </authorList>
    </citation>
    <scope>NUCLEOTIDE SEQUENCE [LARGE SCALE GENOMIC DNA]</scope>
    <source>
        <strain evidence="3">JCM 17441</strain>
    </source>
</reference>
<dbReference type="PANTHER" id="PTHR13802:SF52">
    <property type="entry name" value="MUCIN-4"/>
    <property type="match status" value="1"/>
</dbReference>
<evidence type="ECO:0000313" key="3">
    <source>
        <dbReference type="Proteomes" id="UP001500620"/>
    </source>
</evidence>
<dbReference type="InterPro" id="IPR051495">
    <property type="entry name" value="Epithelial_Barrier/Signaling"/>
</dbReference>
<gene>
    <name evidence="2" type="ORF">GCM10022255_019020</name>
</gene>
<dbReference type="PROSITE" id="PS51233">
    <property type="entry name" value="VWFD"/>
    <property type="match status" value="1"/>
</dbReference>
<dbReference type="EMBL" id="BAABAT010000003">
    <property type="protein sequence ID" value="GAA4246655.1"/>
    <property type="molecule type" value="Genomic_DNA"/>
</dbReference>
<dbReference type="Pfam" id="PF00094">
    <property type="entry name" value="VWD"/>
    <property type="match status" value="1"/>
</dbReference>
<dbReference type="RefSeq" id="WP_345123413.1">
    <property type="nucleotide sequence ID" value="NZ_BAABAT010000003.1"/>
</dbReference>
<evidence type="ECO:0000259" key="1">
    <source>
        <dbReference type="PROSITE" id="PS51233"/>
    </source>
</evidence>
<dbReference type="Gene3D" id="2.60.40.10">
    <property type="entry name" value="Immunoglobulins"/>
    <property type="match status" value="1"/>
</dbReference>
<organism evidence="2 3">
    <name type="scientific">Dactylosporangium darangshiense</name>
    <dbReference type="NCBI Taxonomy" id="579108"/>
    <lineage>
        <taxon>Bacteria</taxon>
        <taxon>Bacillati</taxon>
        <taxon>Actinomycetota</taxon>
        <taxon>Actinomycetes</taxon>
        <taxon>Micromonosporales</taxon>
        <taxon>Micromonosporaceae</taxon>
        <taxon>Dactylosporangium</taxon>
    </lineage>
</organism>
<dbReference type="Proteomes" id="UP001500620">
    <property type="component" value="Unassembled WGS sequence"/>
</dbReference>
<evidence type="ECO:0000313" key="2">
    <source>
        <dbReference type="EMBL" id="GAA4246655.1"/>
    </source>
</evidence>
<sequence>MKLDITSPDERRTIDLAKTPEFDVQGRLSGDKRRSVVAVDVYGDGRLIGSADPQRHDRHRWWKDDFWWRDAEWGVTTSSSAGAHTLVACARTARGTVVAAASLRINVKAPAPTATVVDPDVLVADKTLLGRITDVTADAITTSKPDSRLQPGTVLVAGVSPKTPYGLMRRIVSASGNRYKTVQASLTDVFLQASIKLPTPTVPASAKTAQPGAGTVTAAGAPKALAAGAGIGAFASVGAGGCASAAATVAGAPFAVAVGCAVEYHLRSGGAADITEKIDVKGSIAADASLSATGLLYPIVDIDIRTTWKFGILPVPTLVRANVGLTGSLSASGSAKLGGKGSISYTKENIFGLGPWILGPFELLTPIPVVLTPVVSLDTEFGAETEIEAEFNAQGTINATVSAQYDDTGWHNTSSSGGSGSATPLGKVVTNGTASVSATIVPRGALLIDFALGPEISVGVGLKYEVKYPCPGSAKADVIVEPGIRGASPFPTIDDIFEKLEYKGDISLKSLLDSKKAPGCSDIAIDTTGLPDGTVGLHYELAAAAHGGKPDYVWAATGLPPGLGISADGLISGTPTTAGTYKVTLGVADANGATAIVDLPLVVGPALPAVPTTPAPAPPGQPVACIATAHCGTSYGDPHLVTPDGAYYDFQQVGEFVALRSDTDDLEVQVRQRPWFQTSRTVAENSAVAMKVAGHRVGIYRTAGDPQILVDGAAVTPGASPYALPGGGSITAGQGAVTVQWPDGSFVTVYASSYFRVSVGLAAARAGHVHGLFGNADGVAGNDFATRDGTAIAYPPKTADLYGPFAGSWRVAQAESLFDYAAGTDTNTFTDLKFPYAVLGAGSLPATTHDQAAALCIAAGASTQPFLDACILDVSLTGDVKTVTDAAGAQAFTGGGGAPAQVKADYTGPMHNTTYNINSTWQLTGVTETADGTISGQAVIVPPLYGSGPFTGKVTATTVTLRINADPGNPCACAWIDFTGTIAADGTMSGSYVTHPSFGAPQNGTWSLTPKTS</sequence>
<dbReference type="InterPro" id="IPR015919">
    <property type="entry name" value="Cadherin-like_sf"/>
</dbReference>